<comment type="caution">
    <text evidence="2">The sequence shown here is derived from an EMBL/GenBank/DDBJ whole genome shotgun (WGS) entry which is preliminary data.</text>
</comment>
<name>A0A6A0AJX7_HAELA</name>
<keyword evidence="3" id="KW-1185">Reference proteome</keyword>
<feature type="compositionally biased region" description="Basic and acidic residues" evidence="1">
    <location>
        <begin position="169"/>
        <end position="185"/>
    </location>
</feature>
<evidence type="ECO:0000313" key="2">
    <source>
        <dbReference type="EMBL" id="GFH32563.1"/>
    </source>
</evidence>
<proteinExistence type="predicted"/>
<evidence type="ECO:0000256" key="1">
    <source>
        <dbReference type="SAM" id="MobiDB-lite"/>
    </source>
</evidence>
<dbReference type="EMBL" id="BLLF01006805">
    <property type="protein sequence ID" value="GFH32563.1"/>
    <property type="molecule type" value="Genomic_DNA"/>
</dbReference>
<feature type="region of interest" description="Disordered" evidence="1">
    <location>
        <begin position="164"/>
        <end position="185"/>
    </location>
</feature>
<feature type="non-terminal residue" evidence="2">
    <location>
        <position position="185"/>
    </location>
</feature>
<accession>A0A6A0AJX7</accession>
<gene>
    <name evidence="2" type="ORF">HaLaN_31804</name>
</gene>
<feature type="non-terminal residue" evidence="2">
    <location>
        <position position="1"/>
    </location>
</feature>
<protein>
    <submittedName>
        <fullName evidence="2">Uncharacterized protein</fullName>
    </submittedName>
</protein>
<sequence>LPGLRKRVGVVNHITQPLPCSNSRGTTVLSTACHLATRCSQLVPVAMWCIAVVSCTFCGTMKPHREPVVSWWSYASLGAGRGGTSSAGMQEFRLQLALLMFRTTTQGEQTDAQRYAPPCRVTPRIASQLHTFKTMPGIRMVSDEEGVRLGQAWAGTRLLQLVAPGGQAHQEKDASDTERDDIVAA</sequence>
<reference evidence="2 3" key="1">
    <citation type="submission" date="2020-02" db="EMBL/GenBank/DDBJ databases">
        <title>Draft genome sequence of Haematococcus lacustris strain NIES-144.</title>
        <authorList>
            <person name="Morimoto D."/>
            <person name="Nakagawa S."/>
            <person name="Yoshida T."/>
            <person name="Sawayama S."/>
        </authorList>
    </citation>
    <scope>NUCLEOTIDE SEQUENCE [LARGE SCALE GENOMIC DNA]</scope>
    <source>
        <strain evidence="2 3">NIES-144</strain>
    </source>
</reference>
<organism evidence="2 3">
    <name type="scientific">Haematococcus lacustris</name>
    <name type="common">Green alga</name>
    <name type="synonym">Haematococcus pluvialis</name>
    <dbReference type="NCBI Taxonomy" id="44745"/>
    <lineage>
        <taxon>Eukaryota</taxon>
        <taxon>Viridiplantae</taxon>
        <taxon>Chlorophyta</taxon>
        <taxon>core chlorophytes</taxon>
        <taxon>Chlorophyceae</taxon>
        <taxon>CS clade</taxon>
        <taxon>Chlamydomonadales</taxon>
        <taxon>Haematococcaceae</taxon>
        <taxon>Haematococcus</taxon>
    </lineage>
</organism>
<evidence type="ECO:0000313" key="3">
    <source>
        <dbReference type="Proteomes" id="UP000485058"/>
    </source>
</evidence>
<dbReference type="Proteomes" id="UP000485058">
    <property type="component" value="Unassembled WGS sequence"/>
</dbReference>
<dbReference type="AlphaFoldDB" id="A0A6A0AJX7"/>